<keyword evidence="2" id="KW-1185">Reference proteome</keyword>
<evidence type="ECO:0000313" key="1">
    <source>
        <dbReference type="EMBL" id="MFC6633443.1"/>
    </source>
</evidence>
<organism evidence="1 2">
    <name type="scientific">Microbulbifer taiwanensis</name>
    <dbReference type="NCBI Taxonomy" id="986746"/>
    <lineage>
        <taxon>Bacteria</taxon>
        <taxon>Pseudomonadati</taxon>
        <taxon>Pseudomonadota</taxon>
        <taxon>Gammaproteobacteria</taxon>
        <taxon>Cellvibrionales</taxon>
        <taxon>Microbulbiferaceae</taxon>
        <taxon>Microbulbifer</taxon>
    </lineage>
</organism>
<evidence type="ECO:0000313" key="2">
    <source>
        <dbReference type="Proteomes" id="UP001596425"/>
    </source>
</evidence>
<accession>A0ABW1YM09</accession>
<dbReference type="EMBL" id="JBHSVR010000001">
    <property type="protein sequence ID" value="MFC6633443.1"/>
    <property type="molecule type" value="Genomic_DNA"/>
</dbReference>
<dbReference type="InterPro" id="IPR022385">
    <property type="entry name" value="Rhs_assc_core"/>
</dbReference>
<dbReference type="RefSeq" id="WP_377516602.1">
    <property type="nucleotide sequence ID" value="NZ_JBHSVR010000001.1"/>
</dbReference>
<reference evidence="2" key="1">
    <citation type="journal article" date="2019" name="Int. J. Syst. Evol. Microbiol.">
        <title>The Global Catalogue of Microorganisms (GCM) 10K type strain sequencing project: providing services to taxonomists for standard genome sequencing and annotation.</title>
        <authorList>
            <consortium name="The Broad Institute Genomics Platform"/>
            <consortium name="The Broad Institute Genome Sequencing Center for Infectious Disease"/>
            <person name="Wu L."/>
            <person name="Ma J."/>
        </authorList>
    </citation>
    <scope>NUCLEOTIDE SEQUENCE [LARGE SCALE GENOMIC DNA]</scope>
    <source>
        <strain evidence="2">CGMCC 1.13718</strain>
    </source>
</reference>
<dbReference type="NCBIfam" id="TIGR03696">
    <property type="entry name" value="Rhs_assc_core"/>
    <property type="match status" value="1"/>
</dbReference>
<proteinExistence type="predicted"/>
<dbReference type="Gene3D" id="2.180.10.10">
    <property type="entry name" value="RHS repeat-associated core"/>
    <property type="match status" value="1"/>
</dbReference>
<name>A0ABW1YM09_9GAMM</name>
<sequence>METIYNLYGYKQGVRDLEAPVGEGFYYTVEDMTVRGQVKEVRLGNGLTTAYEYHPQSHRLTDIRTDIMPGIGKVQNLHYDWYAIGNLMSKTDKSGDGIYQKDLEETYQYDGLNRLRYAYLNNNGSQTDVQEVRYDAGGNITFKTGVGDYSYDGPRPHAVTGTSIGNIGYQYDGNGNLTGDGNGRTLEYSVFDKPTLIAKGSHSTHFRYGPDRSRYKRVDDNGSGTVTTLQVGSVEKVIERTQGGSFIKAYYRRSLAGVAVETVELDQSDQITARNTQYLLKDLQGSLDVIADKNGQVAKDSFGNKLVYSFDAWGKRRAPFTWEQLGTPDNIVASLKVGTFNHLTSNRGYTGHEMLDEVGLIHMNGRVYDPTLSRFVSADPVIDGVTSVQGYNRYAYVHNNPLIYTDPSGYSSWNRFRDRWLNGRALHYKLSQNSTLNAVVQVGICIAAQTACPAVLAAYNAEQTYHVTGSWGLAFKNGVLAGISAAAFSGLPSGWGVKAFAVRGFVGGVVSTLGGGKFGHGFVSAGVGGGFSKDTGLVTRMLVSGAISDATGGKFISGAATAAFAWAMQNLNLEPSGTKIQPNSTAENEAAIEKLESLPEDPKSVYAQGRKLAEAQNNLNVNETVKYDPRHAFCPRSTTCTTGNVVYRPNVREAIDFLKNNSGYVLLLGANVDGWSYIYPSATVSNNVYYPIGTKGYRLNAIGRGPDGFIVTGPESVLSVIAHETGHREGVEHGALMNKREYDAIMRSREK</sequence>
<dbReference type="InterPro" id="IPR050708">
    <property type="entry name" value="T6SS_VgrG/RHS"/>
</dbReference>
<dbReference type="PANTHER" id="PTHR32305:SF15">
    <property type="entry name" value="PROTEIN RHSA-RELATED"/>
    <property type="match status" value="1"/>
</dbReference>
<dbReference type="Proteomes" id="UP001596425">
    <property type="component" value="Unassembled WGS sequence"/>
</dbReference>
<dbReference type="PANTHER" id="PTHR32305">
    <property type="match status" value="1"/>
</dbReference>
<gene>
    <name evidence="1" type="ORF">ACFQBM_09135</name>
</gene>
<protein>
    <submittedName>
        <fullName evidence="1">RHS repeat-associated core domain-containing protein</fullName>
    </submittedName>
</protein>
<comment type="caution">
    <text evidence="1">The sequence shown here is derived from an EMBL/GenBank/DDBJ whole genome shotgun (WGS) entry which is preliminary data.</text>
</comment>